<feature type="domain" description="Dynein heavy chain C-terminal" evidence="27">
    <location>
        <begin position="3166"/>
        <end position="3443"/>
    </location>
</feature>
<dbReference type="FunFam" id="1.10.8.720:FF:000001">
    <property type="entry name" value="dynein heavy chain 7, axonemal"/>
    <property type="match status" value="1"/>
</dbReference>
<evidence type="ECO:0000259" key="18">
    <source>
        <dbReference type="Pfam" id="PF03028"/>
    </source>
</evidence>
<evidence type="ECO:0000259" key="20">
    <source>
        <dbReference type="Pfam" id="PF12774"/>
    </source>
</evidence>
<keyword evidence="17" id="KW-1133">Transmembrane helix</keyword>
<keyword evidence="5" id="KW-0493">Microtubule</keyword>
<dbReference type="Pfam" id="PF12774">
    <property type="entry name" value="AAA_6"/>
    <property type="match status" value="1"/>
</dbReference>
<feature type="domain" description="Dynein heavy chain coiled coil stalk" evidence="21">
    <location>
        <begin position="2021"/>
        <end position="2359"/>
    </location>
</feature>
<dbReference type="InterPro" id="IPR013602">
    <property type="entry name" value="Dynein_heavy_linker"/>
</dbReference>
<keyword evidence="12" id="KW-0969">Cilium</keyword>
<evidence type="ECO:0000256" key="8">
    <source>
        <dbReference type="ARBA" id="ARBA00022840"/>
    </source>
</evidence>
<dbReference type="PANTHER" id="PTHR22878">
    <property type="entry name" value="DYNEIN HEAVY CHAIN 6, AXONEMAL-LIKE-RELATED"/>
    <property type="match status" value="1"/>
</dbReference>
<keyword evidence="6" id="KW-0677">Repeat</keyword>
<evidence type="ECO:0000256" key="10">
    <source>
        <dbReference type="ARBA" id="ARBA00023017"/>
    </source>
</evidence>
<dbReference type="Pfam" id="PF12775">
    <property type="entry name" value="AAA_7"/>
    <property type="match status" value="1"/>
</dbReference>
<gene>
    <name evidence="28" type="ORF">L798_11552</name>
</gene>
<dbReference type="FunFam" id="1.20.920.20:FF:000006">
    <property type="entry name" value="Dynein, axonemal, heavy chain 6"/>
    <property type="match status" value="1"/>
</dbReference>
<feature type="domain" description="Dynein heavy chain ATP-binding dynein motor region" evidence="23">
    <location>
        <begin position="2383"/>
        <end position="2603"/>
    </location>
</feature>
<evidence type="ECO:0000256" key="9">
    <source>
        <dbReference type="ARBA" id="ARBA00022846"/>
    </source>
</evidence>
<dbReference type="FunFam" id="1.20.920.30:FF:000002">
    <property type="entry name" value="Dynein axonemal heavy chain 3"/>
    <property type="match status" value="1"/>
</dbReference>
<evidence type="ECO:0000259" key="22">
    <source>
        <dbReference type="Pfam" id="PF12780"/>
    </source>
</evidence>
<dbReference type="FunCoup" id="A0A067RS52">
    <property type="interactions" value="24"/>
</dbReference>
<reference evidence="28 29" key="1">
    <citation type="journal article" date="2014" name="Nat. Commun.">
        <title>Molecular traces of alternative social organization in a termite genome.</title>
        <authorList>
            <person name="Terrapon N."/>
            <person name="Li C."/>
            <person name="Robertson H.M."/>
            <person name="Ji L."/>
            <person name="Meng X."/>
            <person name="Booth W."/>
            <person name="Chen Z."/>
            <person name="Childers C.P."/>
            <person name="Glastad K.M."/>
            <person name="Gokhale K."/>
            <person name="Gowin J."/>
            <person name="Gronenberg W."/>
            <person name="Hermansen R.A."/>
            <person name="Hu H."/>
            <person name="Hunt B.G."/>
            <person name="Huylmans A.K."/>
            <person name="Khalil S.M."/>
            <person name="Mitchell R.D."/>
            <person name="Munoz-Torres M.C."/>
            <person name="Mustard J.A."/>
            <person name="Pan H."/>
            <person name="Reese J.T."/>
            <person name="Scharf M.E."/>
            <person name="Sun F."/>
            <person name="Vogel H."/>
            <person name="Xiao J."/>
            <person name="Yang W."/>
            <person name="Yang Z."/>
            <person name="Yang Z."/>
            <person name="Zhou J."/>
            <person name="Zhu J."/>
            <person name="Brent C.S."/>
            <person name="Elsik C.G."/>
            <person name="Goodisman M.A."/>
            <person name="Liberles D.A."/>
            <person name="Roe R.M."/>
            <person name="Vargo E.L."/>
            <person name="Vilcinskas A."/>
            <person name="Wang J."/>
            <person name="Bornberg-Bauer E."/>
            <person name="Korb J."/>
            <person name="Zhang G."/>
            <person name="Liebig J."/>
        </authorList>
    </citation>
    <scope>NUCLEOTIDE SEQUENCE [LARGE SCALE GENOMIC DNA]</scope>
    <source>
        <tissue evidence="28">Whole organism</tissue>
    </source>
</reference>
<feature type="transmembrane region" description="Helical" evidence="17">
    <location>
        <begin position="1240"/>
        <end position="1263"/>
    </location>
</feature>
<dbReference type="InterPro" id="IPR027417">
    <property type="entry name" value="P-loop_NTPase"/>
</dbReference>
<dbReference type="GO" id="GO:0031514">
    <property type="term" value="C:motile cilium"/>
    <property type="evidence" value="ECO:0007669"/>
    <property type="project" value="UniProtKB-SubCell"/>
</dbReference>
<evidence type="ECO:0000256" key="14">
    <source>
        <dbReference type="ARBA" id="ARBA00023212"/>
    </source>
</evidence>
<dbReference type="FunFam" id="3.40.50.300:FF:000362">
    <property type="entry name" value="Dynein, axonemal, heavy chain 6"/>
    <property type="match status" value="1"/>
</dbReference>
<sequence>ICKEFEDIVVKALSVPRSTEELVEMGRHMLCANTTDMEKKKADIAIMIHEMVRLMDVTSLTQGHIGLIAETISWVQNIKPVFRKNSLLYEQYKSEFEENLAKKTESLMKEIEDVFPRLALLNMMDHTENIREYLNHIRLVIYDLQKLDETIEWINKEEGLFQFPVSTYPELDELKSIICPFGELIFLVYKWQRTQKLWLDGNFYDLVARDVEEKTDEFYKDVIKAQEKHRSRLRQQVAENYPHRFKGNVEDPDFSNLPAPLKLCIKTIESIKDFRQYFPVVGIFSNPALCERHWNEMSKIVGFDLTPNAGTTANKIINMHLEKYLDRFETVSISASKEKQLQDNLSQILTEWSDVAFTVNKWKDTDILVLSHLSDIQAIMDDHYVKTLAMRGSAFVKPCEAEIREWYEKLTRMMKTFEEWGSVQAKWLHLLPIFSSQDIVSQLPEEGKLFQNVDQSYRRLMNSLQKDSRVVETAGALSTSVILQECMADLEKVSEGVAAYLEEKRLVFPRFFFLSNDELLEILSETKDPLRVQPHMKKCFEGIAKVGFDPDLNICAMFSGEGEIINFLQLISVAEARGSVEKWLNQVEEQMVVSLRSEIEKSYEAYPRCSRASWVLQWAGQVMLCAAMIHWTEEVEKMLRLEQAEKLREYHKRLQIQLQDLVVLVRGKVSKQSRIVLGALIMSDVHAKDVIEDLVKKKFHSELAFTWLAQLRYYWEHGVKIRNISATINYAYEYLGNTPRLVVTPLTDRCYRTLIGAYHLHLSGAPEGPAGTGKTETVKDLAKVIAVRCVVFNCSDGLDYIAMGKFFKGLASSGAWACFDEFNRIELDVLSVIAQQILCIMQAVQAGVKKFLFEGTQLNLNPACYICITMNPGYAGCSELPDNLKVLFRTVAMMVPDFALIAEVSLYSYGFMEARSLSVKIVTVYRLCSEQLSSQDHYDYGMRAVKTVLTTARNLKLKFPDEKEEMLVLRSIIDVNHPKFLPCDVPLFEGIVSDLFPGVVLPQHSHNIFLNAAREVCKSKVLQPVDAFLQKVVQTYEMMTIRHGFMLVGEPFGGKTCALKVLADTLRVMEEQGHNENKVKIRFINPRAVTVSQLYGWFDPLSNEWTDGIVATTFRKYSTDESPDRKWLIFDGPVDPVWVENMNTVLDDNKKLCLNCGEVIVQTVQMSMIFEVMDLSHASPATVSRCGMIYMEPSALGWKPLALSWIQQGNLEWVKGNEQFMEAFLDWLVPPCLLFVKKHGVQLITGGVTNLVVSTMILVKMLLEEAVRANEDKKYLRIWIQAAFVFAGVWGIGGNLDTDSQIQYDEFYKTLWKGLNPDYPIPESLEKVDISIPGEGTLYDYTYNFKQKGSWKYWPEILKTVTAVEKINIYQMLIPTVESMRYQYLMELHIRHNHSMLMVGNTGTGKSFCVQNMLMHQLPEQKYIPALITFTAHTTANQTQELVLSKLHKRRKGLYGPPVNTKCVIFVDDLNMPVKDKYGAQPAVELLRQFFDHGHWYDLKDASKVHLYDLMVLAAMGLPGGSRQDVCQRFLRHFSIYAINEFTAESMTKIFTNVLSTGLRRNGFTTDVASSVSCMVNATLDMYKAAIHSLLPTPAKSHYLFNLRDFSRVIQGCALLRKESADSKKVFVKLWVHEVLRVFYDRLTDERDRQWFYRKLCDCVQENFKDNFDILLETLPMESGVVTEESLRFLMFGNFMNMDSTEDNKNKYEEIPSLEAFVTVAEAAMVEYNSTHKEKMDVVLFRYALEHLSRICRILTMPCGSGLLVGVGGSGRQSLTKLASAIQGNTFFQPEVSRNYCVNEWRDDLKTVLKLAGGHGKETTFLFTDGQIEEEVFLQDIDSLLNSGEVPNLYAVEEQQEILELVRLAAQGGDRNLDISALAVFSFFISRCKQKLHIVLCFSPIGASFRSRLRLYPSFINCCTIDWFLTWPEEALEMVALRYMTDLNVSDDVKKAAVIACRYLHVSMRSVSDTFFMQEGRKTYITSAAYIDLIRSYTELTNAKQDEIMDAKLRYVGGVDRLLFAAEQVTAMQRQLSDLKPQLVLAANKTQDMMIEIEKETVKVATASAQVRADEKVANLQAAAAQELKNECEADLAQTVPILEDTVAALNTLKPTDITLVKSMKNPPDAIKLVMAAVCVMKGVKPDRINDPVTGRMVNDYWGPSKRVLGDMYFLQSFSDFDKDNIPHAIMKKIRTEYLPNKDFKPSVVSKASSAAEGLCKWVIAMDMYDRVAKEAAPKKAKFEAAEAEYNDTMALLEEKRSQLQTLETELAELRQKLEEANKHKKELEDEVHLCENKLVRAEKLIGGLGGEKARWASAANALQENYESLAGDILICCGIIAYLSPFTTSYRNECVEDWRTYIIELNIPCSRVFNFQSVLGSDMKIQNWNIAGLPMDSFSIENAIIVDMSRRYSLLVDPEGQANRWIKTMERKHNLQVIKFSDHDYMKTIESAIQLGNPVLLENVGEQMEAALKPLLKKQVFCQAGGTYIRLGETVWEYSDHFRFYLTSKLRKPHFLPEVYSVVTIVNFALALEGLEDQLLGIVVAKERPDLEDKRKNLIVQSAANKKALKEIEDNILITLSQTKGNILEDESAIEVLDSSKLLALDITRKDSAAKEIALNIETFRHSYKPIACYSSILYYCITDLPNLNPMYQYSLDWFINLYITSVEGSNKSRQVERRLEFLRDAFTYNLYCNLCCSLFDKDKMLFSFILCSNIMISTGKLDKSELKFFLTEGVGLENEIPNPDPSWLTGKIWDEICHLDDLPAFSGFRESFSSAVKAWQQYYDYPDIDKAELPDPWNKCLSGFQKLIIVRLFHPDKLIICIKKFIEVELGTKYVIPPTFDITKAYDDSNCLCPLIFIMSTGADPMAALMSFANKMGYSESFQSISLGQGQGPVAQAMIERAQREGQWVCLQNCHLAASWMPTLEKIWEKMDTGNTNISFRLWLTSCPSDKFPSSVLQSGIKMTNECSAGLKQNLLHSYLSDPITDPQFFYGCEGKERTFTRLLYALCFFHAVVQERRNFGSIGWNTPYDFNESDINISIKHLQMFIHEKQDILFEAITYLTGECNYGGRVADHWDQRTLSTVLADFVSSQLITDDNYVFSTEGETYGLPDRYEYRHYIQHIKELPTDPPPEVCGLHVNARINRDLQYKNQFLNSVSLVYGVVAPKGGKSETFLHEITKDILHRLPAPFDLEVVMEKFPVSYTESMNTVLIQEMGRFNKLLATMYSDLEALMKAIKGFAVMSPALEAISSSLMIGKVPESWTKVSYPSLKPLASYVADFLERIKFLEAWAIRGKPHCFWLSGFFFTQAFLAGAMQNYARKHSVSIYHLQFDFEILSVESVSSSPNDGVYVNGLFLEGARWDRRASHLCESHPRVVWDEMPVIWLKPTDKSVLRVGKRYVCPLYTTSERHGILTTTGHSTNFVLAILLNTEESPSHWIKRGVALLCQLNE</sequence>
<keyword evidence="14" id="KW-0206">Cytoskeleton</keyword>
<dbReference type="Gene3D" id="1.20.58.1120">
    <property type="match status" value="1"/>
</dbReference>
<dbReference type="OMA" id="CIEWQRY"/>
<dbReference type="GO" id="GO:0051959">
    <property type="term" value="F:dynein light intermediate chain binding"/>
    <property type="evidence" value="ECO:0007669"/>
    <property type="project" value="InterPro"/>
</dbReference>
<dbReference type="FunFam" id="3.40.50.300:FF:001145">
    <property type="entry name" value="Putative dynein heavy chain"/>
    <property type="match status" value="1"/>
</dbReference>
<protein>
    <submittedName>
        <fullName evidence="28">Dynein heavy chain 7, axonemal</fullName>
    </submittedName>
</protein>
<feature type="domain" description="Dynein heavy chain linker" evidence="19">
    <location>
        <begin position="171"/>
        <end position="601"/>
    </location>
</feature>
<evidence type="ECO:0000313" key="28">
    <source>
        <dbReference type="EMBL" id="KDR23635.1"/>
    </source>
</evidence>
<keyword evidence="9" id="KW-0282">Flagellum</keyword>
<dbReference type="Pfam" id="PF17857">
    <property type="entry name" value="AAA_lid_1"/>
    <property type="match status" value="1"/>
</dbReference>
<dbReference type="InterPro" id="IPR024317">
    <property type="entry name" value="Dynein_heavy_chain_D4_dom"/>
</dbReference>
<keyword evidence="13" id="KW-0505">Motor protein</keyword>
<feature type="domain" description="Dynein heavy chain 3 AAA+ lid" evidence="25">
    <location>
        <begin position="1576"/>
        <end position="1671"/>
    </location>
</feature>
<keyword evidence="15" id="KW-0966">Cell projection</keyword>
<dbReference type="FunFam" id="3.10.490.20:FF:000001">
    <property type="entry name" value="dynein heavy chain 7, axonemal"/>
    <property type="match status" value="1"/>
</dbReference>
<feature type="domain" description="Dynein heavy chain hydrolytic ATP-binding dynein motor region" evidence="20">
    <location>
        <begin position="730"/>
        <end position="1056"/>
    </location>
</feature>
<dbReference type="Gene3D" id="1.10.472.130">
    <property type="match status" value="1"/>
</dbReference>
<evidence type="ECO:0000259" key="23">
    <source>
        <dbReference type="Pfam" id="PF12781"/>
    </source>
</evidence>
<dbReference type="InterPro" id="IPR035706">
    <property type="entry name" value="AAA_9"/>
</dbReference>
<keyword evidence="7" id="KW-0547">Nucleotide-binding</keyword>
<feature type="domain" description="Dynein heavy chain AAA lid" evidence="26">
    <location>
        <begin position="2998"/>
        <end position="3138"/>
    </location>
</feature>
<evidence type="ECO:0000256" key="12">
    <source>
        <dbReference type="ARBA" id="ARBA00023069"/>
    </source>
</evidence>
<evidence type="ECO:0000256" key="3">
    <source>
        <dbReference type="ARBA" id="ARBA00008887"/>
    </source>
</evidence>
<feature type="transmembrane region" description="Helical" evidence="17">
    <location>
        <begin position="1275"/>
        <end position="1293"/>
    </location>
</feature>
<evidence type="ECO:0000256" key="1">
    <source>
        <dbReference type="ARBA" id="ARBA00004230"/>
    </source>
</evidence>
<dbReference type="FunFam" id="1.20.140.100:FF:000004">
    <property type="entry name" value="Dynein axonemal heavy chain 6"/>
    <property type="match status" value="1"/>
</dbReference>
<feature type="non-terminal residue" evidence="28">
    <location>
        <position position="1"/>
    </location>
</feature>
<evidence type="ECO:0000256" key="16">
    <source>
        <dbReference type="SAM" id="Coils"/>
    </source>
</evidence>
<dbReference type="InterPro" id="IPR042228">
    <property type="entry name" value="Dynein_linker_3"/>
</dbReference>
<keyword evidence="11 16" id="KW-0175">Coiled coil</keyword>
<evidence type="ECO:0000256" key="11">
    <source>
        <dbReference type="ARBA" id="ARBA00023054"/>
    </source>
</evidence>
<evidence type="ECO:0000259" key="21">
    <source>
        <dbReference type="Pfam" id="PF12777"/>
    </source>
</evidence>
<dbReference type="Gene3D" id="3.20.180.20">
    <property type="entry name" value="Dynein heavy chain, N-terminal domain 2"/>
    <property type="match status" value="1"/>
</dbReference>
<dbReference type="GO" id="GO:0005524">
    <property type="term" value="F:ATP binding"/>
    <property type="evidence" value="ECO:0007669"/>
    <property type="project" value="UniProtKB-KW"/>
</dbReference>
<dbReference type="Gene3D" id="1.20.140.100">
    <property type="entry name" value="Dynein heavy chain, N-terminal domain 2"/>
    <property type="match status" value="1"/>
</dbReference>
<evidence type="ECO:0000259" key="26">
    <source>
        <dbReference type="Pfam" id="PF18198"/>
    </source>
</evidence>
<evidence type="ECO:0000256" key="13">
    <source>
        <dbReference type="ARBA" id="ARBA00023175"/>
    </source>
</evidence>
<dbReference type="InterPro" id="IPR041589">
    <property type="entry name" value="DNAH3_AAA_lid_1"/>
</dbReference>
<dbReference type="PANTHER" id="PTHR22878:SF70">
    <property type="entry name" value="DYNEIN HEAVY CHAIN 2, AXONEMAL"/>
    <property type="match status" value="1"/>
</dbReference>
<dbReference type="FunFam" id="3.20.180.20:FF:000003">
    <property type="entry name" value="Dynein heavy chain 12, axonemal"/>
    <property type="match status" value="1"/>
</dbReference>
<dbReference type="InterPro" id="IPR041658">
    <property type="entry name" value="AAA_lid_11"/>
</dbReference>
<dbReference type="FunFam" id="1.10.8.1220:FF:000001">
    <property type="entry name" value="Dynein axonemal heavy chain 5"/>
    <property type="match status" value="1"/>
</dbReference>
<dbReference type="InterPro" id="IPR035699">
    <property type="entry name" value="AAA_6"/>
</dbReference>
<dbReference type="InterPro" id="IPR004273">
    <property type="entry name" value="Dynein_heavy_D6_P-loop"/>
</dbReference>
<accession>A0A067RS52</accession>
<name>A0A067RS52_ZOONE</name>
<keyword evidence="8" id="KW-0067">ATP-binding</keyword>
<dbReference type="GO" id="GO:0045505">
    <property type="term" value="F:dynein intermediate chain binding"/>
    <property type="evidence" value="ECO:0007669"/>
    <property type="project" value="InterPro"/>
</dbReference>
<dbReference type="InterPro" id="IPR024743">
    <property type="entry name" value="Dynein_HC_stalk"/>
</dbReference>
<dbReference type="FunFam" id="1.10.8.710:FF:000004">
    <property type="entry name" value="Dynein axonemal heavy chain 6"/>
    <property type="match status" value="1"/>
</dbReference>
<evidence type="ECO:0000256" key="17">
    <source>
        <dbReference type="SAM" id="Phobius"/>
    </source>
</evidence>
<proteinExistence type="inferred from homology"/>
<evidence type="ECO:0000256" key="4">
    <source>
        <dbReference type="ARBA" id="ARBA00022490"/>
    </source>
</evidence>
<dbReference type="Gene3D" id="1.10.287.2620">
    <property type="match status" value="1"/>
</dbReference>
<keyword evidence="29" id="KW-1185">Reference proteome</keyword>
<keyword evidence="17" id="KW-0472">Membrane</keyword>
<comment type="similarity">
    <text evidence="3">Belongs to the dynein heavy chain family.</text>
</comment>
<organism evidence="28 29">
    <name type="scientific">Zootermopsis nevadensis</name>
    <name type="common">Dampwood termite</name>
    <dbReference type="NCBI Taxonomy" id="136037"/>
    <lineage>
        <taxon>Eukaryota</taxon>
        <taxon>Metazoa</taxon>
        <taxon>Ecdysozoa</taxon>
        <taxon>Arthropoda</taxon>
        <taxon>Hexapoda</taxon>
        <taxon>Insecta</taxon>
        <taxon>Pterygota</taxon>
        <taxon>Neoptera</taxon>
        <taxon>Polyneoptera</taxon>
        <taxon>Dictyoptera</taxon>
        <taxon>Blattodea</taxon>
        <taxon>Blattoidea</taxon>
        <taxon>Termitoidae</taxon>
        <taxon>Termopsidae</taxon>
        <taxon>Zootermopsis</taxon>
    </lineage>
</organism>
<dbReference type="GO" id="GO:0005858">
    <property type="term" value="C:axonemal dynein complex"/>
    <property type="evidence" value="ECO:0007669"/>
    <property type="project" value="UniProtKB-ARBA"/>
</dbReference>
<evidence type="ECO:0000259" key="27">
    <source>
        <dbReference type="Pfam" id="PF18199"/>
    </source>
</evidence>
<evidence type="ECO:0000259" key="24">
    <source>
        <dbReference type="Pfam" id="PF17852"/>
    </source>
</evidence>
<evidence type="ECO:0000256" key="7">
    <source>
        <dbReference type="ARBA" id="ARBA00022741"/>
    </source>
</evidence>
<dbReference type="eggNOG" id="KOG3595">
    <property type="taxonomic scope" value="Eukaryota"/>
</dbReference>
<dbReference type="STRING" id="136037.A0A067RS52"/>
<dbReference type="Gene3D" id="3.40.50.300">
    <property type="entry name" value="P-loop containing nucleotide triphosphate hydrolases"/>
    <property type="match status" value="5"/>
</dbReference>
<evidence type="ECO:0000256" key="2">
    <source>
        <dbReference type="ARBA" id="ARBA00004430"/>
    </source>
</evidence>
<dbReference type="Gene3D" id="3.10.490.20">
    <property type="match status" value="1"/>
</dbReference>
<dbReference type="InterPro" id="IPR043160">
    <property type="entry name" value="Dynein_C_barrel"/>
</dbReference>
<dbReference type="InterPro" id="IPR043157">
    <property type="entry name" value="Dynein_AAA1S"/>
</dbReference>
<evidence type="ECO:0000256" key="15">
    <source>
        <dbReference type="ARBA" id="ARBA00023273"/>
    </source>
</evidence>
<dbReference type="FunFam" id="3.40.50.300:FF:000353">
    <property type="entry name" value="Dynein axonemal heavy chain 1"/>
    <property type="match status" value="1"/>
</dbReference>
<evidence type="ECO:0000256" key="6">
    <source>
        <dbReference type="ARBA" id="ARBA00022737"/>
    </source>
</evidence>
<dbReference type="GO" id="GO:0008569">
    <property type="term" value="F:minus-end-directed microtubule motor activity"/>
    <property type="evidence" value="ECO:0007669"/>
    <property type="project" value="InterPro"/>
</dbReference>
<dbReference type="FunFam" id="1.20.1270.280:FF:000001">
    <property type="entry name" value="dynein heavy chain 7, axonemal"/>
    <property type="match status" value="1"/>
</dbReference>
<dbReference type="Pfam" id="PF08393">
    <property type="entry name" value="DHC_N2"/>
    <property type="match status" value="1"/>
</dbReference>
<dbReference type="Pfam" id="PF17852">
    <property type="entry name" value="Dynein_AAA_lid"/>
    <property type="match status" value="1"/>
</dbReference>
<dbReference type="Gene3D" id="1.10.8.1220">
    <property type="match status" value="1"/>
</dbReference>
<dbReference type="Gene3D" id="1.10.8.710">
    <property type="match status" value="1"/>
</dbReference>
<comment type="subcellular location">
    <subcellularLocation>
        <location evidence="1">Cell projection</location>
        <location evidence="1">Cilium</location>
        <location evidence="1">Flagellum</location>
    </subcellularLocation>
    <subcellularLocation>
        <location evidence="2">Cytoplasm</location>
        <location evidence="2">Cytoskeleton</location>
        <location evidence="2">Cilium axoneme</location>
    </subcellularLocation>
</comment>
<dbReference type="Gene3D" id="1.20.920.30">
    <property type="match status" value="1"/>
</dbReference>
<dbReference type="Pfam" id="PF12781">
    <property type="entry name" value="AAA_9"/>
    <property type="match status" value="1"/>
</dbReference>
<dbReference type="Gene3D" id="1.20.1270.280">
    <property type="match status" value="1"/>
</dbReference>
<feature type="domain" description="Dynein heavy chain AAA 5 extension" evidence="24">
    <location>
        <begin position="1222"/>
        <end position="1355"/>
    </location>
</feature>
<evidence type="ECO:0000256" key="5">
    <source>
        <dbReference type="ARBA" id="ARBA00022701"/>
    </source>
</evidence>
<dbReference type="FunFam" id="1.10.287.2620:FF:000002">
    <property type="entry name" value="Dynein heavy chain 2, axonemal"/>
    <property type="match status" value="1"/>
</dbReference>
<dbReference type="Gene3D" id="1.10.8.720">
    <property type="entry name" value="Region D6 of dynein motor"/>
    <property type="match status" value="1"/>
</dbReference>
<keyword evidence="4" id="KW-0963">Cytoplasm</keyword>
<dbReference type="GO" id="GO:0003341">
    <property type="term" value="P:cilium movement"/>
    <property type="evidence" value="ECO:0007669"/>
    <property type="project" value="UniProtKB-ARBA"/>
</dbReference>
<dbReference type="Pfam" id="PF18198">
    <property type="entry name" value="AAA_lid_11"/>
    <property type="match status" value="1"/>
</dbReference>
<dbReference type="Pfam" id="PF12777">
    <property type="entry name" value="MT"/>
    <property type="match status" value="1"/>
</dbReference>
<dbReference type="Proteomes" id="UP000027135">
    <property type="component" value="Unassembled WGS sequence"/>
</dbReference>
<evidence type="ECO:0000259" key="19">
    <source>
        <dbReference type="Pfam" id="PF08393"/>
    </source>
</evidence>
<feature type="coiled-coil region" evidence="16">
    <location>
        <begin position="2236"/>
        <end position="2301"/>
    </location>
</feature>
<dbReference type="FunFam" id="3.40.50.300:FF:000044">
    <property type="entry name" value="Dynein heavy chain 5, axonemal"/>
    <property type="match status" value="1"/>
</dbReference>
<evidence type="ECO:0000313" key="29">
    <source>
        <dbReference type="Proteomes" id="UP000027135"/>
    </source>
</evidence>
<dbReference type="InterPro" id="IPR026983">
    <property type="entry name" value="DHC"/>
</dbReference>
<keyword evidence="10" id="KW-0243">Dynein</keyword>
<dbReference type="InterPro" id="IPR041228">
    <property type="entry name" value="Dynein_C"/>
</dbReference>
<dbReference type="Pfam" id="PF12780">
    <property type="entry name" value="AAA_8"/>
    <property type="match status" value="1"/>
</dbReference>
<keyword evidence="17" id="KW-0812">Transmembrane</keyword>
<dbReference type="Pfam" id="PF03028">
    <property type="entry name" value="Dynein_heavy"/>
    <property type="match status" value="1"/>
</dbReference>
<dbReference type="InterPro" id="IPR041466">
    <property type="entry name" value="Dynein_AAA5_ext"/>
</dbReference>
<dbReference type="Gene3D" id="6.10.140.1060">
    <property type="match status" value="1"/>
</dbReference>
<dbReference type="InterPro" id="IPR042222">
    <property type="entry name" value="Dynein_2_N"/>
</dbReference>
<dbReference type="FunFam" id="1.20.58.1120:FF:000001">
    <property type="entry name" value="dynein heavy chain 2, axonemal"/>
    <property type="match status" value="1"/>
</dbReference>
<dbReference type="Pfam" id="PF18199">
    <property type="entry name" value="Dynein_C"/>
    <property type="match status" value="1"/>
</dbReference>
<dbReference type="GO" id="GO:0005874">
    <property type="term" value="C:microtubule"/>
    <property type="evidence" value="ECO:0007669"/>
    <property type="project" value="UniProtKB-KW"/>
</dbReference>
<dbReference type="FunFam" id="3.40.50.300:FF:002141">
    <property type="entry name" value="Dynein heavy chain"/>
    <property type="match status" value="1"/>
</dbReference>
<dbReference type="EMBL" id="KK852455">
    <property type="protein sequence ID" value="KDR23635.1"/>
    <property type="molecule type" value="Genomic_DNA"/>
</dbReference>
<dbReference type="Gene3D" id="1.20.920.20">
    <property type="match status" value="1"/>
</dbReference>
<dbReference type="SUPFAM" id="SSF52540">
    <property type="entry name" value="P-loop containing nucleoside triphosphate hydrolases"/>
    <property type="match status" value="4"/>
</dbReference>
<evidence type="ECO:0000259" key="25">
    <source>
        <dbReference type="Pfam" id="PF17857"/>
    </source>
</evidence>
<feature type="domain" description="Dynein heavy chain region D6 P-loop" evidence="18">
    <location>
        <begin position="2849"/>
        <end position="2962"/>
    </location>
</feature>
<dbReference type="InterPro" id="IPR042219">
    <property type="entry name" value="AAA_lid_11_sf"/>
</dbReference>
<feature type="domain" description="Dynein heavy chain AAA module D4" evidence="22">
    <location>
        <begin position="1736"/>
        <end position="1996"/>
    </location>
</feature>
<dbReference type="InParanoid" id="A0A067RS52"/>